<accession>A0ABT4L8D7</accession>
<dbReference type="InterPro" id="IPR023996">
    <property type="entry name" value="TonB-dep_OMP_SusC/RagA"/>
</dbReference>
<name>A0ABT4L8D7_9SPHI</name>
<keyword evidence="1" id="KW-0472">Membrane</keyword>
<evidence type="ECO:0000313" key="4">
    <source>
        <dbReference type="EMBL" id="MCZ4244189.1"/>
    </source>
</evidence>
<evidence type="ECO:0000256" key="2">
    <source>
        <dbReference type="SAM" id="SignalP"/>
    </source>
</evidence>
<protein>
    <submittedName>
        <fullName evidence="4">SusC/RagA family TonB-linked outer membrane protein</fullName>
    </submittedName>
</protein>
<organism evidence="4 5">
    <name type="scientific">Pedobacter punctiformis</name>
    <dbReference type="NCBI Taxonomy" id="3004097"/>
    <lineage>
        <taxon>Bacteria</taxon>
        <taxon>Pseudomonadati</taxon>
        <taxon>Bacteroidota</taxon>
        <taxon>Sphingobacteriia</taxon>
        <taxon>Sphingobacteriales</taxon>
        <taxon>Sphingobacteriaceae</taxon>
        <taxon>Pedobacter</taxon>
    </lineage>
</organism>
<keyword evidence="1" id="KW-0812">Transmembrane</keyword>
<dbReference type="InterPro" id="IPR012910">
    <property type="entry name" value="Plug_dom"/>
</dbReference>
<feature type="chain" id="PRO_5047215990" evidence="2">
    <location>
        <begin position="30"/>
        <end position="961"/>
    </location>
</feature>
<comment type="similarity">
    <text evidence="1">Belongs to the TonB-dependent receptor family.</text>
</comment>
<keyword evidence="5" id="KW-1185">Reference proteome</keyword>
<evidence type="ECO:0000256" key="1">
    <source>
        <dbReference type="PROSITE-ProRule" id="PRU01360"/>
    </source>
</evidence>
<dbReference type="SUPFAM" id="SSF56935">
    <property type="entry name" value="Porins"/>
    <property type="match status" value="1"/>
</dbReference>
<dbReference type="Proteomes" id="UP001144347">
    <property type="component" value="Unassembled WGS sequence"/>
</dbReference>
<dbReference type="NCBIfam" id="TIGR04056">
    <property type="entry name" value="OMP_RagA_SusC"/>
    <property type="match status" value="1"/>
</dbReference>
<dbReference type="InterPro" id="IPR037066">
    <property type="entry name" value="Plug_dom_sf"/>
</dbReference>
<dbReference type="Gene3D" id="2.170.130.10">
    <property type="entry name" value="TonB-dependent receptor, plug domain"/>
    <property type="match status" value="1"/>
</dbReference>
<comment type="caution">
    <text evidence="4">The sequence shown here is derived from an EMBL/GenBank/DDBJ whole genome shotgun (WGS) entry which is preliminary data.</text>
</comment>
<keyword evidence="1" id="KW-1134">Transmembrane beta strand</keyword>
<proteinExistence type="inferred from homology"/>
<evidence type="ECO:0000313" key="5">
    <source>
        <dbReference type="Proteomes" id="UP001144347"/>
    </source>
</evidence>
<keyword evidence="1" id="KW-0813">Transport</keyword>
<gene>
    <name evidence="4" type="ORF">O0955_09235</name>
</gene>
<dbReference type="RefSeq" id="WP_269427263.1">
    <property type="nucleotide sequence ID" value="NZ_JAPWGM010000003.1"/>
</dbReference>
<feature type="signal peptide" evidence="2">
    <location>
        <begin position="1"/>
        <end position="29"/>
    </location>
</feature>
<keyword evidence="2" id="KW-0732">Signal</keyword>
<sequence length="961" mass="107671">MDNQNFKLKIYRFLLVLFALSGTQLSAFSKSFSWQQQSDTTKKDSLVANPMSIKKNIQDRHINLWNRTIPRLQNVTGSSTIYNEDVSTTPVADISNVIAGRIPGLYSSRSSGRTGPMYDASSLTLRGQSPLIVIDGVVRSFTSFNVEDIKSITVMKDAVSTSMYGLRSSHGIIYITTKDQSDEKPFELNFSAQYGFLNQVKRPNFINGAQYARLYNEAQQNTFPGAVPAYSAAAIASYQNGTNDPFSQPNNDWYNTIYKNNTAQQRYSVNASGNGKSYRYYTSVEHFAQDGNFLTDSNNPYETNNFYKRYNLRTNAQIDFNEDIQLSLNIFGSIENNNEPGAGASTIMDRIYGVSPLGYPARNADGSFGGNQQYTTTVDNVTYGTNILASTINSGYTRLNERTLSADVGLKFKLDDFVKGLWAKGMLSINNYYLQKTTRIKNFAVYYPVTTPTGTTYTKIGSDGTIEANKGISTIDIQNKQSFFNGLIGYDKTFGKHSLNVLGTFNLTNLIDSYYQLNQIYQNAGVTASYNYDKTYLAEVGMVYSGFNRYQEGSRWAFLPSVALGWVVSNESWFNKGTLSFLKLRGSAGKTAWADPSNYYTYLQNYTVGVAGNYNFGSTATAVNGSYENALNNPNITWEKSFKYDLALEAGFFKDKLNLELTYYNNKNTDELIDPANGYASGMLGLTYPKVNAGQTRYSGIETSIGFNDKKGDFSYFVKGNFTVAKNKILSRAEGIYPYSWMYRAGQPSATFGYETIGFYQPGEDVSKTANIPGYNPVAGDLKYKDLNGDGIINFLDQKAIAGDKPLVFFGFNFGFGYKNFDFSALLEGRINRDLYYDPTAMSAFYNSTGYVLDYTTENRWTPQNSINATLPRLTLGTNTNNQQVSSFWIRNADYLRLKNVEIGYSVPQSWLKKAKLSKLRFFVNAYNVLTWTKLDYFDPETGLSPFPNYRIINGGVSLKL</sequence>
<reference evidence="4" key="1">
    <citation type="submission" date="2022-12" db="EMBL/GenBank/DDBJ databases">
        <title>Genome sequence of HCMS5-2.</title>
        <authorList>
            <person name="Woo H."/>
        </authorList>
    </citation>
    <scope>NUCLEOTIDE SEQUENCE</scope>
    <source>
        <strain evidence="4">HCMS5-2</strain>
    </source>
</reference>
<dbReference type="PROSITE" id="PS52016">
    <property type="entry name" value="TONB_DEPENDENT_REC_3"/>
    <property type="match status" value="1"/>
</dbReference>
<dbReference type="Pfam" id="PF07715">
    <property type="entry name" value="Plug"/>
    <property type="match status" value="1"/>
</dbReference>
<feature type="domain" description="TonB-dependent receptor plug" evidence="3">
    <location>
        <begin position="74"/>
        <end position="171"/>
    </location>
</feature>
<keyword evidence="1" id="KW-0998">Cell outer membrane</keyword>
<dbReference type="InterPro" id="IPR039426">
    <property type="entry name" value="TonB-dep_rcpt-like"/>
</dbReference>
<comment type="subcellular location">
    <subcellularLocation>
        <location evidence="1">Cell outer membrane</location>
        <topology evidence="1">Multi-pass membrane protein</topology>
    </subcellularLocation>
</comment>
<evidence type="ECO:0000259" key="3">
    <source>
        <dbReference type="Pfam" id="PF07715"/>
    </source>
</evidence>
<dbReference type="EMBL" id="JAPWGM010000003">
    <property type="protein sequence ID" value="MCZ4244189.1"/>
    <property type="molecule type" value="Genomic_DNA"/>
</dbReference>